<dbReference type="RefSeq" id="XP_003746789.1">
    <property type="nucleotide sequence ID" value="XM_003746741.1"/>
</dbReference>
<keyword evidence="6 10" id="KW-1133">Transmembrane helix</keyword>
<evidence type="ECO:0000313" key="13">
    <source>
        <dbReference type="RefSeq" id="XP_003746789.1"/>
    </source>
</evidence>
<keyword evidence="3 10" id="KW-0812">Transmembrane</keyword>
<dbReference type="SUPFAM" id="SSF158702">
    <property type="entry name" value="Sec63 N-terminal domain-like"/>
    <property type="match status" value="1"/>
</dbReference>
<sequence>MASKFQYDENGGTFFLFLLAFLAMVVLPCTYYLWPRKTKEDPEEEKRKCECSPCRDKFARQKQISPRTKTKNIILGILIVLGWIAIFACAYRVAHLEDTWKKWDPYEILKLDPGASTSEIKKAYRKQAAINHPDMKTGDEAEFREIARAYKALSDEESRKNWEAYGDPDGPGAMSFGIALPAWIVEKENSIWVVGAYLLVFMVGLPTAVGLWWYRSAKYGEDLEVLLDTTRLYFYFINKTSLMPLRRVVMIVAASTDFESSQNPDMKMRPSDNEEIPQLIKKIEDFGEKNREAPLNYEYSIKARALLHAHLMRLPLSESAAKDMRYIITKCPVLLSEFVSCTSQLVMLALSGRIQRMPKLETLENAIKLSQLLVQALWVNRNPLLQIPHIKEEHLRLFTNKKCHIKSIDQLRQLTETKRRDLLRFLDDAQYQNVVKCLESMPSVEIKYKLEVIDDEDPETITADSLVTMTVTMRRRKPEEVLNRSEEELVDDKEGEKPKITSWMKKPQKKAGGRKKAKTKKPTNFRVIRRADPEEGSEDDAEPDKENRALENGVECTDVVESLASQEEEGEDGGKAQTGDTQRRWRIKTERKKHDDHGDDAEKDEGIDDDARNHSDEDQINKEDEKDGSDDEALHFDQGKKERKKIMDKIPKISHPVHAPYFPSDKQEFWWLYLVDKKQQQLMTVPFLMTNLVDEEDAILKFTAPRKPGNYHLTLHVKSDSYVTDFDKQVDLKFEVKPAKPVVESHPQWEALDEESEVEVEDSAVEDSDLCSDDDDSDSLNDNAN</sequence>
<feature type="compositionally biased region" description="Acidic residues" evidence="9">
    <location>
        <begin position="598"/>
        <end position="608"/>
    </location>
</feature>
<dbReference type="SUPFAM" id="SSF46565">
    <property type="entry name" value="Chaperone J-domain"/>
    <property type="match status" value="1"/>
</dbReference>
<evidence type="ECO:0000256" key="7">
    <source>
        <dbReference type="ARBA" id="ARBA00023136"/>
    </source>
</evidence>
<dbReference type="InterPro" id="IPR001623">
    <property type="entry name" value="DnaJ_domain"/>
</dbReference>
<dbReference type="GO" id="GO:0031207">
    <property type="term" value="C:Sec62/Sec63 complex"/>
    <property type="evidence" value="ECO:0007669"/>
    <property type="project" value="TreeGrafter"/>
</dbReference>
<gene>
    <name evidence="13" type="primary">LOC100905252</name>
</gene>
<dbReference type="Pfam" id="PF02889">
    <property type="entry name" value="Sec63"/>
    <property type="match status" value="2"/>
</dbReference>
<evidence type="ECO:0000256" key="5">
    <source>
        <dbReference type="ARBA" id="ARBA00022927"/>
    </source>
</evidence>
<feature type="compositionally biased region" description="Basic and acidic residues" evidence="9">
    <location>
        <begin position="478"/>
        <end position="499"/>
    </location>
</feature>
<comment type="subcellular location">
    <subcellularLocation>
        <location evidence="1">Endoplasmic reticulum membrane</location>
        <topology evidence="1">Multi-pass membrane protein</topology>
    </subcellularLocation>
</comment>
<dbReference type="GO" id="GO:0006614">
    <property type="term" value="P:SRP-dependent cotranslational protein targeting to membrane"/>
    <property type="evidence" value="ECO:0007669"/>
    <property type="project" value="TreeGrafter"/>
</dbReference>
<dbReference type="GO" id="GO:0006620">
    <property type="term" value="P:post-translational protein targeting to endoplasmic reticulum membrane"/>
    <property type="evidence" value="ECO:0007669"/>
    <property type="project" value="TreeGrafter"/>
</dbReference>
<evidence type="ECO:0000256" key="1">
    <source>
        <dbReference type="ARBA" id="ARBA00004477"/>
    </source>
</evidence>
<dbReference type="PROSITE" id="PS50076">
    <property type="entry name" value="DNAJ_2"/>
    <property type="match status" value="1"/>
</dbReference>
<feature type="compositionally biased region" description="Acidic residues" evidence="9">
    <location>
        <begin position="534"/>
        <end position="543"/>
    </location>
</feature>
<dbReference type="PANTHER" id="PTHR24075:SF0">
    <property type="entry name" value="TRANSLOCATION PROTEIN SEC63 HOMOLOG"/>
    <property type="match status" value="1"/>
</dbReference>
<dbReference type="CDD" id="cd06257">
    <property type="entry name" value="DnaJ"/>
    <property type="match status" value="1"/>
</dbReference>
<protein>
    <submittedName>
        <fullName evidence="13">Translocation protein SEC63 homolog</fullName>
    </submittedName>
</protein>
<dbReference type="Gene3D" id="1.10.150.20">
    <property type="entry name" value="5' to 3' exonuclease, C-terminal subdomain"/>
    <property type="match status" value="1"/>
</dbReference>
<dbReference type="AlphaFoldDB" id="A0AAJ6QWZ2"/>
<evidence type="ECO:0000259" key="11">
    <source>
        <dbReference type="PROSITE" id="PS50076"/>
    </source>
</evidence>
<dbReference type="Gene3D" id="2.60.40.150">
    <property type="entry name" value="C2 domain"/>
    <property type="match status" value="1"/>
</dbReference>
<feature type="compositionally biased region" description="Acidic residues" evidence="9">
    <location>
        <begin position="751"/>
        <end position="779"/>
    </location>
</feature>
<feature type="transmembrane region" description="Helical" evidence="10">
    <location>
        <begin position="73"/>
        <end position="94"/>
    </location>
</feature>
<dbReference type="InterPro" id="IPR014756">
    <property type="entry name" value="Ig_E-set"/>
</dbReference>
<feature type="compositionally biased region" description="Basic and acidic residues" evidence="9">
    <location>
        <begin position="609"/>
        <end position="625"/>
    </location>
</feature>
<evidence type="ECO:0000256" key="4">
    <source>
        <dbReference type="ARBA" id="ARBA00022824"/>
    </source>
</evidence>
<dbReference type="InterPro" id="IPR004179">
    <property type="entry name" value="Sec63-dom"/>
</dbReference>
<dbReference type="KEGG" id="goe:100905252"/>
<dbReference type="Proteomes" id="UP000694867">
    <property type="component" value="Unplaced"/>
</dbReference>
<dbReference type="PANTHER" id="PTHR24075">
    <property type="entry name" value="SEC63 DOMAIN-CONTAINING"/>
    <property type="match status" value="1"/>
</dbReference>
<name>A0AAJ6QWZ2_9ACAR</name>
<dbReference type="Gene3D" id="1.10.287.110">
    <property type="entry name" value="DnaJ domain"/>
    <property type="match status" value="1"/>
</dbReference>
<evidence type="ECO:0000256" key="3">
    <source>
        <dbReference type="ARBA" id="ARBA00022692"/>
    </source>
</evidence>
<dbReference type="InterPro" id="IPR035892">
    <property type="entry name" value="C2_domain_sf"/>
</dbReference>
<evidence type="ECO:0000313" key="12">
    <source>
        <dbReference type="Proteomes" id="UP000694867"/>
    </source>
</evidence>
<reference evidence="13" key="1">
    <citation type="submission" date="2025-08" db="UniProtKB">
        <authorList>
            <consortium name="RefSeq"/>
        </authorList>
    </citation>
    <scope>IDENTIFICATION</scope>
</reference>
<dbReference type="InterPro" id="IPR036869">
    <property type="entry name" value="J_dom_sf"/>
</dbReference>
<dbReference type="GO" id="GO:0008320">
    <property type="term" value="F:protein transmembrane transporter activity"/>
    <property type="evidence" value="ECO:0007669"/>
    <property type="project" value="TreeGrafter"/>
</dbReference>
<dbReference type="SMART" id="SM00973">
    <property type="entry name" value="Sec63"/>
    <property type="match status" value="1"/>
</dbReference>
<dbReference type="Gene3D" id="1.10.3380.10">
    <property type="entry name" value="Sec63 N-terminal domain-like domain"/>
    <property type="match status" value="1"/>
</dbReference>
<feature type="compositionally biased region" description="Basic residues" evidence="9">
    <location>
        <begin position="506"/>
        <end position="523"/>
    </location>
</feature>
<dbReference type="PRINTS" id="PR00625">
    <property type="entry name" value="JDOMAIN"/>
</dbReference>
<evidence type="ECO:0000256" key="2">
    <source>
        <dbReference type="ARBA" id="ARBA00022448"/>
    </source>
</evidence>
<keyword evidence="7 10" id="KW-0472">Membrane</keyword>
<feature type="region of interest" description="Disordered" evidence="9">
    <location>
        <begin position="741"/>
        <end position="785"/>
    </location>
</feature>
<keyword evidence="5" id="KW-0653">Protein transport</keyword>
<dbReference type="GeneID" id="100905252"/>
<dbReference type="Pfam" id="PF00226">
    <property type="entry name" value="DnaJ"/>
    <property type="match status" value="1"/>
</dbReference>
<evidence type="ECO:0000256" key="10">
    <source>
        <dbReference type="SAM" id="Phobius"/>
    </source>
</evidence>
<accession>A0AAJ6QWZ2</accession>
<evidence type="ECO:0000256" key="8">
    <source>
        <dbReference type="ARBA" id="ARBA00023186"/>
    </source>
</evidence>
<feature type="transmembrane region" description="Helical" evidence="10">
    <location>
        <begin position="12"/>
        <end position="34"/>
    </location>
</feature>
<organism evidence="12 13">
    <name type="scientific">Galendromus occidentalis</name>
    <name type="common">western predatory mite</name>
    <dbReference type="NCBI Taxonomy" id="34638"/>
    <lineage>
        <taxon>Eukaryota</taxon>
        <taxon>Metazoa</taxon>
        <taxon>Ecdysozoa</taxon>
        <taxon>Arthropoda</taxon>
        <taxon>Chelicerata</taxon>
        <taxon>Arachnida</taxon>
        <taxon>Acari</taxon>
        <taxon>Parasitiformes</taxon>
        <taxon>Mesostigmata</taxon>
        <taxon>Gamasina</taxon>
        <taxon>Phytoseioidea</taxon>
        <taxon>Phytoseiidae</taxon>
        <taxon>Typhlodrominae</taxon>
        <taxon>Galendromus</taxon>
    </lineage>
</organism>
<proteinExistence type="predicted"/>
<keyword evidence="4" id="KW-0256">Endoplasmic reticulum</keyword>
<dbReference type="SUPFAM" id="SSF81296">
    <property type="entry name" value="E set domains"/>
    <property type="match status" value="1"/>
</dbReference>
<evidence type="ECO:0000256" key="9">
    <source>
        <dbReference type="SAM" id="MobiDB-lite"/>
    </source>
</evidence>
<evidence type="ECO:0000256" key="6">
    <source>
        <dbReference type="ARBA" id="ARBA00022989"/>
    </source>
</evidence>
<feature type="compositionally biased region" description="Basic and acidic residues" evidence="9">
    <location>
        <begin position="632"/>
        <end position="642"/>
    </location>
</feature>
<feature type="transmembrane region" description="Helical" evidence="10">
    <location>
        <begin position="191"/>
        <end position="214"/>
    </location>
</feature>
<keyword evidence="12" id="KW-1185">Reference proteome</keyword>
<keyword evidence="2" id="KW-0813">Transport</keyword>
<feature type="domain" description="J" evidence="11">
    <location>
        <begin position="104"/>
        <end position="166"/>
    </location>
</feature>
<dbReference type="GO" id="GO:0003723">
    <property type="term" value="F:RNA binding"/>
    <property type="evidence" value="ECO:0007669"/>
    <property type="project" value="TreeGrafter"/>
</dbReference>
<keyword evidence="8" id="KW-0143">Chaperone</keyword>
<dbReference type="SMART" id="SM00271">
    <property type="entry name" value="DnaJ"/>
    <property type="match status" value="1"/>
</dbReference>
<feature type="region of interest" description="Disordered" evidence="9">
    <location>
        <begin position="478"/>
        <end position="642"/>
    </location>
</feature>